<protein>
    <recommendedName>
        <fullName evidence="2">HNH nuclease domain-containing protein</fullName>
    </recommendedName>
</protein>
<accession>A0A9P8KWG1</accession>
<dbReference type="Pfam" id="PF13391">
    <property type="entry name" value="HNH_2"/>
    <property type="match status" value="1"/>
</dbReference>
<dbReference type="EMBL" id="JAGHQL010000298">
    <property type="protein sequence ID" value="KAH0533981.1"/>
    <property type="molecule type" value="Genomic_DNA"/>
</dbReference>
<reference evidence="3" key="1">
    <citation type="submission" date="2021-03" db="EMBL/GenBank/DDBJ databases">
        <title>Comparative genomics and phylogenomic investigation of the class Geoglossomycetes provide insights into ecological specialization and systematics.</title>
        <authorList>
            <person name="Melie T."/>
            <person name="Pirro S."/>
            <person name="Miller A.N."/>
            <person name="Quandt A."/>
        </authorList>
    </citation>
    <scope>NUCLEOTIDE SEQUENCE</scope>
    <source>
        <strain evidence="3">GBOQ0MN5Z8</strain>
    </source>
</reference>
<feature type="domain" description="HNH nuclease" evidence="2">
    <location>
        <begin position="134"/>
        <end position="221"/>
    </location>
</feature>
<evidence type="ECO:0000313" key="4">
    <source>
        <dbReference type="Proteomes" id="UP000698800"/>
    </source>
</evidence>
<proteinExistence type="predicted"/>
<sequence length="431" mass="48262">MRIEDLNILHERLDHQSVNPSFHAFCHFTTSPDASSRLLAMDKEHLLKLNAKCHRALSMWLIRQTKDDPPGADLSDGADGRYTLYSERYSFMPSATSATPRSKKNVAEVGLKIVPKHTKLTPNQTLLRDSKSSVISHFGLPVEVAHIFSYSLARDKDDLYNRKWDFYQVLELFFGAECVAGLQTQIFGGPDDPRTDIDRLENLITLTQHEHCFFGGGLIVLEPIPGSQAPDNSRYDVIFKKVGRSTHTANQADLPINHLPTPLDENIAQDLREVFLPNFETRAEIRTGDIIRLTTQNPKTRPLPDPTLLSLHAAISQIVRMAGRAGIPEWEYDDCEEVEGEEDQDAPPPAESINQTTTYPDPQPEGTTASPPAVLSPFGKTGPTTDDADTKRWTIANSAQYIASPFKRAWKAIRRPPRPAMPSQSRHLVKE</sequence>
<dbReference type="InterPro" id="IPR003615">
    <property type="entry name" value="HNH_nuc"/>
</dbReference>
<evidence type="ECO:0000313" key="3">
    <source>
        <dbReference type="EMBL" id="KAH0533981.1"/>
    </source>
</evidence>
<feature type="region of interest" description="Disordered" evidence="1">
    <location>
        <begin position="335"/>
        <end position="393"/>
    </location>
</feature>
<evidence type="ECO:0000256" key="1">
    <source>
        <dbReference type="SAM" id="MobiDB-lite"/>
    </source>
</evidence>
<feature type="compositionally biased region" description="Polar residues" evidence="1">
    <location>
        <begin position="352"/>
        <end position="370"/>
    </location>
</feature>
<name>A0A9P8KWG1_9PEZI</name>
<keyword evidence="4" id="KW-1185">Reference proteome</keyword>
<dbReference type="AlphaFoldDB" id="A0A9P8KWG1"/>
<dbReference type="OrthoDB" id="3899222at2759"/>
<gene>
    <name evidence="3" type="ORF">FGG08_007410</name>
</gene>
<dbReference type="Proteomes" id="UP000698800">
    <property type="component" value="Unassembled WGS sequence"/>
</dbReference>
<feature type="compositionally biased region" description="Acidic residues" evidence="1">
    <location>
        <begin position="335"/>
        <end position="345"/>
    </location>
</feature>
<organism evidence="3 4">
    <name type="scientific">Glutinoglossum americanum</name>
    <dbReference type="NCBI Taxonomy" id="1670608"/>
    <lineage>
        <taxon>Eukaryota</taxon>
        <taxon>Fungi</taxon>
        <taxon>Dikarya</taxon>
        <taxon>Ascomycota</taxon>
        <taxon>Pezizomycotina</taxon>
        <taxon>Geoglossomycetes</taxon>
        <taxon>Geoglossales</taxon>
        <taxon>Geoglossaceae</taxon>
        <taxon>Glutinoglossum</taxon>
    </lineage>
</organism>
<evidence type="ECO:0000259" key="2">
    <source>
        <dbReference type="Pfam" id="PF13391"/>
    </source>
</evidence>
<comment type="caution">
    <text evidence="3">The sequence shown here is derived from an EMBL/GenBank/DDBJ whole genome shotgun (WGS) entry which is preliminary data.</text>
</comment>